<reference evidence="2 3" key="1">
    <citation type="journal article" date="2018" name="Sci. Rep.">
        <title>Genomic signatures of local adaptation to the degree of environmental predictability in rotifers.</title>
        <authorList>
            <person name="Franch-Gras L."/>
            <person name="Hahn C."/>
            <person name="Garcia-Roger E.M."/>
            <person name="Carmona M.J."/>
            <person name="Serra M."/>
            <person name="Gomez A."/>
        </authorList>
    </citation>
    <scope>NUCLEOTIDE SEQUENCE [LARGE SCALE GENOMIC DNA]</scope>
    <source>
        <strain evidence="2">HYR1</strain>
    </source>
</reference>
<evidence type="ECO:0000313" key="2">
    <source>
        <dbReference type="EMBL" id="RMZ95152.1"/>
    </source>
</evidence>
<protein>
    <recommendedName>
        <fullName evidence="1">Integrase zinc-binding domain-containing protein</fullName>
    </recommendedName>
</protein>
<proteinExistence type="predicted"/>
<name>A0A3M7P7X5_BRAPC</name>
<comment type="caution">
    <text evidence="2">The sequence shown here is derived from an EMBL/GenBank/DDBJ whole genome shotgun (WGS) entry which is preliminary data.</text>
</comment>
<keyword evidence="3" id="KW-1185">Reference proteome</keyword>
<dbReference type="AlphaFoldDB" id="A0A3M7P7X5"/>
<accession>A0A3M7P7X5</accession>
<dbReference type="Pfam" id="PF17921">
    <property type="entry name" value="Integrase_H2C2"/>
    <property type="match status" value="1"/>
</dbReference>
<dbReference type="InterPro" id="IPR041588">
    <property type="entry name" value="Integrase_H2C2"/>
</dbReference>
<sequence length="148" mass="17199">DIITTTHKPIVLAIAKRITKLDDIIKLVNENFDGLTPPKRHNKRVGECIRKVNKDELIIIYLISLNELLATDDLKINDKLAKLQKEDAEIQESIQMVLSEKEKNRTGKRFKQLVVLLRKDILELCHDNFTRAHLGQKKTWIKLSNSFF</sequence>
<organism evidence="2 3">
    <name type="scientific">Brachionus plicatilis</name>
    <name type="common">Marine rotifer</name>
    <name type="synonym">Brachionus muelleri</name>
    <dbReference type="NCBI Taxonomy" id="10195"/>
    <lineage>
        <taxon>Eukaryota</taxon>
        <taxon>Metazoa</taxon>
        <taxon>Spiralia</taxon>
        <taxon>Gnathifera</taxon>
        <taxon>Rotifera</taxon>
        <taxon>Eurotatoria</taxon>
        <taxon>Monogononta</taxon>
        <taxon>Pseudotrocha</taxon>
        <taxon>Ploima</taxon>
        <taxon>Brachionidae</taxon>
        <taxon>Brachionus</taxon>
    </lineage>
</organism>
<feature type="domain" description="Integrase zinc-binding" evidence="1">
    <location>
        <begin position="117"/>
        <end position="148"/>
    </location>
</feature>
<dbReference type="EMBL" id="REGN01012557">
    <property type="protein sequence ID" value="RMZ95152.1"/>
    <property type="molecule type" value="Genomic_DNA"/>
</dbReference>
<dbReference type="Proteomes" id="UP000276133">
    <property type="component" value="Unassembled WGS sequence"/>
</dbReference>
<feature type="non-terminal residue" evidence="2">
    <location>
        <position position="1"/>
    </location>
</feature>
<evidence type="ECO:0000259" key="1">
    <source>
        <dbReference type="Pfam" id="PF17921"/>
    </source>
</evidence>
<gene>
    <name evidence="2" type="ORF">BpHYR1_029746</name>
</gene>
<evidence type="ECO:0000313" key="3">
    <source>
        <dbReference type="Proteomes" id="UP000276133"/>
    </source>
</evidence>
<dbReference type="OrthoDB" id="425619at2759"/>